<evidence type="ECO:0000313" key="2">
    <source>
        <dbReference type="EnsemblPlants" id="AES88140"/>
    </source>
</evidence>
<dbReference type="HOGENOM" id="CLU_2835051_0_0_1"/>
<dbReference type="EMBL" id="CM001220">
    <property type="protein sequence ID" value="AES88140.1"/>
    <property type="molecule type" value="Genomic_DNA"/>
</dbReference>
<name>G7JDK8_MEDTR</name>
<reference evidence="1 3" key="2">
    <citation type="journal article" date="2014" name="BMC Genomics">
        <title>An improved genome release (version Mt4.0) for the model legume Medicago truncatula.</title>
        <authorList>
            <person name="Tang H."/>
            <person name="Krishnakumar V."/>
            <person name="Bidwell S."/>
            <person name="Rosen B."/>
            <person name="Chan A."/>
            <person name="Zhou S."/>
            <person name="Gentzbittel L."/>
            <person name="Childs K.L."/>
            <person name="Yandell M."/>
            <person name="Gundlach H."/>
            <person name="Mayer K.F."/>
            <person name="Schwartz D.C."/>
            <person name="Town C.D."/>
        </authorList>
    </citation>
    <scope>GENOME REANNOTATION</scope>
    <source>
        <strain evidence="2 3">cv. Jemalong A17</strain>
    </source>
</reference>
<dbReference type="PaxDb" id="3880-AES88140"/>
<evidence type="ECO:0000313" key="3">
    <source>
        <dbReference type="Proteomes" id="UP000002051"/>
    </source>
</evidence>
<dbReference type="EnsemblPlants" id="AES88140">
    <property type="protein sequence ID" value="AES88140"/>
    <property type="gene ID" value="MTR_4g049350"/>
</dbReference>
<reference evidence="2" key="3">
    <citation type="submission" date="2015-04" db="UniProtKB">
        <authorList>
            <consortium name="EnsemblPlants"/>
        </authorList>
    </citation>
    <scope>IDENTIFICATION</scope>
    <source>
        <strain evidence="2">cv. Jemalong A17</strain>
    </source>
</reference>
<reference evidence="1 3" key="1">
    <citation type="journal article" date="2011" name="Nature">
        <title>The Medicago genome provides insight into the evolution of rhizobial symbioses.</title>
        <authorList>
            <person name="Young N.D."/>
            <person name="Debelle F."/>
            <person name="Oldroyd G.E."/>
            <person name="Geurts R."/>
            <person name="Cannon S.B."/>
            <person name="Udvardi M.K."/>
            <person name="Benedito V.A."/>
            <person name="Mayer K.F."/>
            <person name="Gouzy J."/>
            <person name="Schoof H."/>
            <person name="Van de Peer Y."/>
            <person name="Proost S."/>
            <person name="Cook D.R."/>
            <person name="Meyers B.C."/>
            <person name="Spannagl M."/>
            <person name="Cheung F."/>
            <person name="De Mita S."/>
            <person name="Krishnakumar V."/>
            <person name="Gundlach H."/>
            <person name="Zhou S."/>
            <person name="Mudge J."/>
            <person name="Bharti A.K."/>
            <person name="Murray J.D."/>
            <person name="Naoumkina M.A."/>
            <person name="Rosen B."/>
            <person name="Silverstein K.A."/>
            <person name="Tang H."/>
            <person name="Rombauts S."/>
            <person name="Zhao P.X."/>
            <person name="Zhou P."/>
            <person name="Barbe V."/>
            <person name="Bardou P."/>
            <person name="Bechner M."/>
            <person name="Bellec A."/>
            <person name="Berger A."/>
            <person name="Berges H."/>
            <person name="Bidwell S."/>
            <person name="Bisseling T."/>
            <person name="Choisne N."/>
            <person name="Couloux A."/>
            <person name="Denny R."/>
            <person name="Deshpande S."/>
            <person name="Dai X."/>
            <person name="Doyle J.J."/>
            <person name="Dudez A.M."/>
            <person name="Farmer A.D."/>
            <person name="Fouteau S."/>
            <person name="Franken C."/>
            <person name="Gibelin C."/>
            <person name="Gish J."/>
            <person name="Goldstein S."/>
            <person name="Gonzalez A.J."/>
            <person name="Green P.J."/>
            <person name="Hallab A."/>
            <person name="Hartog M."/>
            <person name="Hua A."/>
            <person name="Humphray S.J."/>
            <person name="Jeong D.H."/>
            <person name="Jing Y."/>
            <person name="Jocker A."/>
            <person name="Kenton S.M."/>
            <person name="Kim D.J."/>
            <person name="Klee K."/>
            <person name="Lai H."/>
            <person name="Lang C."/>
            <person name="Lin S."/>
            <person name="Macmil S.L."/>
            <person name="Magdelenat G."/>
            <person name="Matthews L."/>
            <person name="McCorrison J."/>
            <person name="Monaghan E.L."/>
            <person name="Mun J.H."/>
            <person name="Najar F.Z."/>
            <person name="Nicholson C."/>
            <person name="Noirot C."/>
            <person name="O'Bleness M."/>
            <person name="Paule C.R."/>
            <person name="Poulain J."/>
            <person name="Prion F."/>
            <person name="Qin B."/>
            <person name="Qu C."/>
            <person name="Retzel E.F."/>
            <person name="Riddle C."/>
            <person name="Sallet E."/>
            <person name="Samain S."/>
            <person name="Samson N."/>
            <person name="Sanders I."/>
            <person name="Saurat O."/>
            <person name="Scarpelli C."/>
            <person name="Schiex T."/>
            <person name="Segurens B."/>
            <person name="Severin A.J."/>
            <person name="Sherrier D.J."/>
            <person name="Shi R."/>
            <person name="Sims S."/>
            <person name="Singer S.R."/>
            <person name="Sinharoy S."/>
            <person name="Sterck L."/>
            <person name="Viollet A."/>
            <person name="Wang B.B."/>
            <person name="Wang K."/>
            <person name="Wang M."/>
            <person name="Wang X."/>
            <person name="Warfsmann J."/>
            <person name="Weissenbach J."/>
            <person name="White D.D."/>
            <person name="White J.D."/>
            <person name="Wiley G.B."/>
            <person name="Wincker P."/>
            <person name="Xing Y."/>
            <person name="Yang L."/>
            <person name="Yao Z."/>
            <person name="Ying F."/>
            <person name="Zhai J."/>
            <person name="Zhou L."/>
            <person name="Zuber A."/>
            <person name="Denarie J."/>
            <person name="Dixon R.A."/>
            <person name="May G.D."/>
            <person name="Schwartz D.C."/>
            <person name="Rogers J."/>
            <person name="Quetier F."/>
            <person name="Town C.D."/>
            <person name="Roe B.A."/>
        </authorList>
    </citation>
    <scope>NUCLEOTIDE SEQUENCE [LARGE SCALE GENOMIC DNA]</scope>
    <source>
        <strain evidence="1">A17</strain>
        <strain evidence="2 3">cv. Jemalong A17</strain>
    </source>
</reference>
<proteinExistence type="predicted"/>
<sequence>MREEERGDESVKHVENLYRVPRVAFQLARLSVCITRADRVRLGQGNAEREDFLDNVGTCGAS</sequence>
<accession>G7JDK8</accession>
<keyword evidence="3" id="KW-1185">Reference proteome</keyword>
<gene>
    <name evidence="1" type="ordered locus">MTR_4g049350</name>
</gene>
<dbReference type="AlphaFoldDB" id="G7JDK8"/>
<protein>
    <submittedName>
        <fullName evidence="1 2">Uncharacterized protein</fullName>
    </submittedName>
</protein>
<dbReference type="Proteomes" id="UP000002051">
    <property type="component" value="Chromosome 4"/>
</dbReference>
<evidence type="ECO:0000313" key="1">
    <source>
        <dbReference type="EMBL" id="AES88140.1"/>
    </source>
</evidence>
<organism evidence="1 3">
    <name type="scientific">Medicago truncatula</name>
    <name type="common">Barrel medic</name>
    <name type="synonym">Medicago tribuloides</name>
    <dbReference type="NCBI Taxonomy" id="3880"/>
    <lineage>
        <taxon>Eukaryota</taxon>
        <taxon>Viridiplantae</taxon>
        <taxon>Streptophyta</taxon>
        <taxon>Embryophyta</taxon>
        <taxon>Tracheophyta</taxon>
        <taxon>Spermatophyta</taxon>
        <taxon>Magnoliopsida</taxon>
        <taxon>eudicotyledons</taxon>
        <taxon>Gunneridae</taxon>
        <taxon>Pentapetalae</taxon>
        <taxon>rosids</taxon>
        <taxon>fabids</taxon>
        <taxon>Fabales</taxon>
        <taxon>Fabaceae</taxon>
        <taxon>Papilionoideae</taxon>
        <taxon>50 kb inversion clade</taxon>
        <taxon>NPAAA clade</taxon>
        <taxon>Hologalegina</taxon>
        <taxon>IRL clade</taxon>
        <taxon>Trifolieae</taxon>
        <taxon>Medicago</taxon>
    </lineage>
</organism>